<dbReference type="GO" id="GO:0005634">
    <property type="term" value="C:nucleus"/>
    <property type="evidence" value="ECO:0007669"/>
    <property type="project" value="UniProtKB-SubCell"/>
</dbReference>
<dbReference type="GO" id="GO:0008270">
    <property type="term" value="F:zinc ion binding"/>
    <property type="evidence" value="ECO:0007669"/>
    <property type="project" value="InterPro"/>
</dbReference>
<comment type="subcellular location">
    <subcellularLocation>
        <location evidence="1">Nucleus</location>
    </subcellularLocation>
</comment>
<keyword evidence="8" id="KW-1185">Reference proteome</keyword>
<dbReference type="AlphaFoldDB" id="A0A9P4Q1R7"/>
<evidence type="ECO:0000256" key="6">
    <source>
        <dbReference type="SAM" id="MobiDB-lite"/>
    </source>
</evidence>
<evidence type="ECO:0000256" key="4">
    <source>
        <dbReference type="ARBA" id="ARBA00023163"/>
    </source>
</evidence>
<feature type="compositionally biased region" description="Polar residues" evidence="6">
    <location>
        <begin position="109"/>
        <end position="118"/>
    </location>
</feature>
<dbReference type="Gene3D" id="4.10.240.10">
    <property type="entry name" value="Zn(2)-C6 fungal-type DNA-binding domain"/>
    <property type="match status" value="1"/>
</dbReference>
<evidence type="ECO:0000256" key="1">
    <source>
        <dbReference type="ARBA" id="ARBA00004123"/>
    </source>
</evidence>
<keyword evidence="2" id="KW-0805">Transcription regulation</keyword>
<evidence type="ECO:0000256" key="2">
    <source>
        <dbReference type="ARBA" id="ARBA00023015"/>
    </source>
</evidence>
<dbReference type="Proteomes" id="UP000799441">
    <property type="component" value="Unassembled WGS sequence"/>
</dbReference>
<dbReference type="PANTHER" id="PTHR31845">
    <property type="entry name" value="FINGER DOMAIN PROTEIN, PUTATIVE-RELATED"/>
    <property type="match status" value="1"/>
</dbReference>
<feature type="compositionally biased region" description="Low complexity" evidence="6">
    <location>
        <begin position="122"/>
        <end position="135"/>
    </location>
</feature>
<dbReference type="InterPro" id="IPR036864">
    <property type="entry name" value="Zn2-C6_fun-type_DNA-bd_sf"/>
</dbReference>
<dbReference type="InterPro" id="IPR051089">
    <property type="entry name" value="prtT"/>
</dbReference>
<comment type="caution">
    <text evidence="7">The sequence shown here is derived from an EMBL/GenBank/DDBJ whole genome shotgun (WGS) entry which is preliminary data.</text>
</comment>
<keyword evidence="4" id="KW-0804">Transcription</keyword>
<dbReference type="PANTHER" id="PTHR31845:SF32">
    <property type="entry name" value="MISCELLANEOUS ZN(II)2CYS6 TRANSCRIPTION FACTOR (EUROFUNG)-RELATED"/>
    <property type="match status" value="1"/>
</dbReference>
<dbReference type="GO" id="GO:0000976">
    <property type="term" value="F:transcription cis-regulatory region binding"/>
    <property type="evidence" value="ECO:0007669"/>
    <property type="project" value="TreeGrafter"/>
</dbReference>
<feature type="region of interest" description="Disordered" evidence="6">
    <location>
        <begin position="92"/>
        <end position="135"/>
    </location>
</feature>
<evidence type="ECO:0000313" key="8">
    <source>
        <dbReference type="Proteomes" id="UP000799441"/>
    </source>
</evidence>
<protein>
    <recommendedName>
        <fullName evidence="9">Zn(2)-C6 fungal-type domain-containing protein</fullName>
    </recommendedName>
</protein>
<evidence type="ECO:0000313" key="7">
    <source>
        <dbReference type="EMBL" id="KAF2717803.1"/>
    </source>
</evidence>
<name>A0A9P4Q1R7_9PEZI</name>
<reference evidence="7" key="1">
    <citation type="journal article" date="2020" name="Stud. Mycol.">
        <title>101 Dothideomycetes genomes: a test case for predicting lifestyles and emergence of pathogens.</title>
        <authorList>
            <person name="Haridas S."/>
            <person name="Albert R."/>
            <person name="Binder M."/>
            <person name="Bloem J."/>
            <person name="Labutti K."/>
            <person name="Salamov A."/>
            <person name="Andreopoulos B."/>
            <person name="Baker S."/>
            <person name="Barry K."/>
            <person name="Bills G."/>
            <person name="Bluhm B."/>
            <person name="Cannon C."/>
            <person name="Castanera R."/>
            <person name="Culley D."/>
            <person name="Daum C."/>
            <person name="Ezra D."/>
            <person name="Gonzalez J."/>
            <person name="Henrissat B."/>
            <person name="Kuo A."/>
            <person name="Liang C."/>
            <person name="Lipzen A."/>
            <person name="Lutzoni F."/>
            <person name="Magnuson J."/>
            <person name="Mondo S."/>
            <person name="Nolan M."/>
            <person name="Ohm R."/>
            <person name="Pangilinan J."/>
            <person name="Park H.-J."/>
            <person name="Ramirez L."/>
            <person name="Alfaro M."/>
            <person name="Sun H."/>
            <person name="Tritt A."/>
            <person name="Yoshinaga Y."/>
            <person name="Zwiers L.-H."/>
            <person name="Turgeon B."/>
            <person name="Goodwin S."/>
            <person name="Spatafora J."/>
            <person name="Crous P."/>
            <person name="Grigoriev I."/>
        </authorList>
    </citation>
    <scope>NUCLEOTIDE SEQUENCE</scope>
    <source>
        <strain evidence="7">CBS 116435</strain>
    </source>
</reference>
<evidence type="ECO:0000256" key="5">
    <source>
        <dbReference type="ARBA" id="ARBA00023242"/>
    </source>
</evidence>
<gene>
    <name evidence="7" type="ORF">K431DRAFT_232320</name>
</gene>
<feature type="compositionally biased region" description="Low complexity" evidence="6">
    <location>
        <begin position="93"/>
        <end position="108"/>
    </location>
</feature>
<proteinExistence type="predicted"/>
<dbReference type="GO" id="GO:0000981">
    <property type="term" value="F:DNA-binding transcription factor activity, RNA polymerase II-specific"/>
    <property type="evidence" value="ECO:0007669"/>
    <property type="project" value="InterPro"/>
</dbReference>
<dbReference type="EMBL" id="MU003836">
    <property type="protein sequence ID" value="KAF2717803.1"/>
    <property type="molecule type" value="Genomic_DNA"/>
</dbReference>
<keyword evidence="5" id="KW-0539">Nucleus</keyword>
<dbReference type="OrthoDB" id="1600564at2759"/>
<evidence type="ECO:0008006" key="9">
    <source>
        <dbReference type="Google" id="ProtNLM"/>
    </source>
</evidence>
<accession>A0A9P4Q1R7</accession>
<organism evidence="7 8">
    <name type="scientific">Polychaeton citri CBS 116435</name>
    <dbReference type="NCBI Taxonomy" id="1314669"/>
    <lineage>
        <taxon>Eukaryota</taxon>
        <taxon>Fungi</taxon>
        <taxon>Dikarya</taxon>
        <taxon>Ascomycota</taxon>
        <taxon>Pezizomycotina</taxon>
        <taxon>Dothideomycetes</taxon>
        <taxon>Dothideomycetidae</taxon>
        <taxon>Capnodiales</taxon>
        <taxon>Capnodiaceae</taxon>
        <taxon>Polychaeton</taxon>
    </lineage>
</organism>
<keyword evidence="3" id="KW-0238">DNA-binding</keyword>
<evidence type="ECO:0000256" key="3">
    <source>
        <dbReference type="ARBA" id="ARBA00023125"/>
    </source>
</evidence>
<sequence length="580" mass="64744">MRACTNCVRAKAKCAPSANGSRKCDRCYRMDKTCQPSPPIRKRRVTIQPNLNRPDTIEEKLDNLFNAIRAATKGNQASSEVVMRSLGLEELLSPNGSHPSSSSPVESPYAQNSHSSHGTFRAISTPSTSLPAASPAAATPHANALYDIGSSDAEYYLRRFKDEFLPNLPFLILSSSVSTHILQQDQPFLWSAIMTVASVRSTQQIALSKQFRVMLGQELYVNGTKSLDLLLAILVYAIWDRRYCLDKSIITSLAQSAKAIVYDLDLDKPPSTDASLQLLNELKGACKPTRRPYPPSFEETRALMGCFLLSSISSFARHGEALRWTNYCEECLRRLEEQKPEPTDALLAQIVRSRLLSEKIHSLPWSSLARESSTPGVPAAFYLSSLISELNRLRRSTPPELLQNKILLSEFYCTEWSIYESGLSKASGLVGHCSNQRLECLYSCLQAVKAWVDVFLTITPAQRFGASVCTYARMLRALVCIIRLYNCDFPEWNSSMVRETLNLSSILDETAKSFAQVKAAAGLDPEPSLDSDFYTTMSLRTRSMQTMWENMVVSPDAHVDPLLWPDLLDFPLELADMVTF</sequence>